<comment type="caution">
    <text evidence="2">The sequence shown here is derived from an EMBL/GenBank/DDBJ whole genome shotgun (WGS) entry which is preliminary data.</text>
</comment>
<feature type="domain" description="Beta-lactamase-related" evidence="1">
    <location>
        <begin position="22"/>
        <end position="337"/>
    </location>
</feature>
<proteinExistence type="predicted"/>
<organism evidence="2 3">
    <name type="scientific">Nocardioides albus</name>
    <dbReference type="NCBI Taxonomy" id="1841"/>
    <lineage>
        <taxon>Bacteria</taxon>
        <taxon>Bacillati</taxon>
        <taxon>Actinomycetota</taxon>
        <taxon>Actinomycetes</taxon>
        <taxon>Propionibacteriales</taxon>
        <taxon>Nocardioidaceae</taxon>
        <taxon>Nocardioides</taxon>
    </lineage>
</organism>
<dbReference type="InterPro" id="IPR050789">
    <property type="entry name" value="Diverse_Enzym_Activities"/>
</dbReference>
<accession>A0A7W5A7V3</accession>
<dbReference type="SUPFAM" id="SSF56601">
    <property type="entry name" value="beta-lactamase/transpeptidase-like"/>
    <property type="match status" value="1"/>
</dbReference>
<dbReference type="Pfam" id="PF00144">
    <property type="entry name" value="Beta-lactamase"/>
    <property type="match status" value="1"/>
</dbReference>
<reference evidence="2 3" key="1">
    <citation type="submission" date="2020-08" db="EMBL/GenBank/DDBJ databases">
        <title>Genomic Encyclopedia of Type Strains, Phase III (KMG-III): the genomes of soil and plant-associated and newly described type strains.</title>
        <authorList>
            <person name="Whitman W."/>
        </authorList>
    </citation>
    <scope>NUCLEOTIDE SEQUENCE [LARGE SCALE GENOMIC DNA]</scope>
    <source>
        <strain evidence="2 3">CECT 3302</strain>
    </source>
</reference>
<dbReference type="PANTHER" id="PTHR43283">
    <property type="entry name" value="BETA-LACTAMASE-RELATED"/>
    <property type="match status" value="1"/>
</dbReference>
<evidence type="ECO:0000259" key="1">
    <source>
        <dbReference type="Pfam" id="PF00144"/>
    </source>
</evidence>
<dbReference type="EMBL" id="JACHXG010000010">
    <property type="protein sequence ID" value="MBB3091322.1"/>
    <property type="molecule type" value="Genomic_DNA"/>
</dbReference>
<keyword evidence="3" id="KW-1185">Reference proteome</keyword>
<gene>
    <name evidence="2" type="ORF">FHS12_004292</name>
</gene>
<dbReference type="AlphaFoldDB" id="A0A7W5A7V3"/>
<name>A0A7W5A7V3_9ACTN</name>
<dbReference type="InterPro" id="IPR001466">
    <property type="entry name" value="Beta-lactam-related"/>
</dbReference>
<dbReference type="Gene3D" id="3.40.710.10">
    <property type="entry name" value="DD-peptidase/beta-lactamase superfamily"/>
    <property type="match status" value="1"/>
</dbReference>
<sequence>MNALPGALAATRTWLQGELPALLRRRRVPAAAVGVLQDGHVVDHASGVLNLDTGVEATTDSLFQVGSITKLWTTDLVMQLIDEGRVSLDDEISRHLPTFRIADEEATRTITVRHLLSHTAGFEGDVFTDHGPGDDAVERFVAAMGDLPQTFAPGERFSYSNTGFAVLGRLVEVLRGTTWDRALQDRLAAPMGLTHVATTAYDAIRFRTAMGHIDPGPDHVLRPGPAWGMARASGPVGAMLSMRVRDLLGFAAMHLDGGTAADGTRVVSSTSCAEVLTRQVDHPASMRSEARGLGWSLDDTSQGIVGHDGQTIGQSAFFRMVPEHDLAVALLTNGGDTYGLYHDILGHLLDDLAGVRVAADPVPPRQHPSGFDADRLLGTYRARIVDWTLRRHPDGRLWVEEVPGPEAAAAGDEPVRYEVLPYAADQVVTADALHGAHHVFGFAGRDETGRATHLTTSRVIPRASLEA</sequence>
<dbReference type="Proteomes" id="UP000577707">
    <property type="component" value="Unassembled WGS sequence"/>
</dbReference>
<dbReference type="RefSeq" id="WP_183549215.1">
    <property type="nucleotide sequence ID" value="NZ_BMQT01000011.1"/>
</dbReference>
<evidence type="ECO:0000313" key="2">
    <source>
        <dbReference type="EMBL" id="MBB3091322.1"/>
    </source>
</evidence>
<evidence type="ECO:0000313" key="3">
    <source>
        <dbReference type="Proteomes" id="UP000577707"/>
    </source>
</evidence>
<protein>
    <submittedName>
        <fullName evidence="2">CubicO group peptidase (Beta-lactamase class C family)</fullName>
    </submittedName>
</protein>
<dbReference type="PANTHER" id="PTHR43283:SF3">
    <property type="entry name" value="BETA-LACTAMASE FAMILY PROTEIN (AFU_ORTHOLOGUE AFUA_5G07500)"/>
    <property type="match status" value="1"/>
</dbReference>
<dbReference type="InterPro" id="IPR012338">
    <property type="entry name" value="Beta-lactam/transpept-like"/>
</dbReference>